<evidence type="ECO:0000313" key="10">
    <source>
        <dbReference type="EMBL" id="HHK67595.1"/>
    </source>
</evidence>
<evidence type="ECO:0000256" key="2">
    <source>
        <dbReference type="ARBA" id="ARBA00010581"/>
    </source>
</evidence>
<dbReference type="Gene3D" id="1.20.120.80">
    <property type="entry name" value="Cytochrome c oxidase, subunit III, four-helix bundle"/>
    <property type="match status" value="1"/>
</dbReference>
<feature type="transmembrane region" description="Helical" evidence="8">
    <location>
        <begin position="39"/>
        <end position="56"/>
    </location>
</feature>
<comment type="subcellular location">
    <subcellularLocation>
        <location evidence="1 7">Cell membrane</location>
        <topology evidence="1 7">Multi-pass membrane protein</topology>
    </subcellularLocation>
</comment>
<dbReference type="Pfam" id="PF00510">
    <property type="entry name" value="COX3"/>
    <property type="match status" value="1"/>
</dbReference>
<dbReference type="PANTHER" id="PTHR11403:SF2">
    <property type="entry name" value="CYTOCHROME BO(3) UBIQUINOL OXIDASE SUBUNIT 3"/>
    <property type="match status" value="1"/>
</dbReference>
<accession>A0A7C5QM43</accession>
<keyword evidence="6 8" id="KW-0472">Membrane</keyword>
<dbReference type="GO" id="GO:0004129">
    <property type="term" value="F:cytochrome-c oxidase activity"/>
    <property type="evidence" value="ECO:0007669"/>
    <property type="project" value="InterPro"/>
</dbReference>
<proteinExistence type="inferred from homology"/>
<protein>
    <submittedName>
        <fullName evidence="10">Heme-copper oxidase subunit III</fullName>
    </submittedName>
</protein>
<evidence type="ECO:0000256" key="6">
    <source>
        <dbReference type="ARBA" id="ARBA00023136"/>
    </source>
</evidence>
<keyword evidence="3" id="KW-1003">Cell membrane</keyword>
<dbReference type="GO" id="GO:0019646">
    <property type="term" value="P:aerobic electron transport chain"/>
    <property type="evidence" value="ECO:0007669"/>
    <property type="project" value="InterPro"/>
</dbReference>
<feature type="transmembrane region" description="Helical" evidence="8">
    <location>
        <begin position="159"/>
        <end position="179"/>
    </location>
</feature>
<dbReference type="InterPro" id="IPR024791">
    <property type="entry name" value="Cyt_c/ubiquinol_Oxase_su3"/>
</dbReference>
<comment type="similarity">
    <text evidence="2 7">Belongs to the cytochrome c oxidase subunit 3 family.</text>
</comment>
<reference evidence="10" key="1">
    <citation type="journal article" date="2020" name="mSystems">
        <title>Genome- and Community-Level Interaction Insights into Carbon Utilization and Element Cycling Functions of Hydrothermarchaeota in Hydrothermal Sediment.</title>
        <authorList>
            <person name="Zhou Z."/>
            <person name="Liu Y."/>
            <person name="Xu W."/>
            <person name="Pan J."/>
            <person name="Luo Z.H."/>
            <person name="Li M."/>
        </authorList>
    </citation>
    <scope>NUCLEOTIDE SEQUENCE [LARGE SCALE GENOMIC DNA]</scope>
    <source>
        <strain evidence="10">SpSt-1056</strain>
    </source>
</reference>
<evidence type="ECO:0000256" key="8">
    <source>
        <dbReference type="SAM" id="Phobius"/>
    </source>
</evidence>
<evidence type="ECO:0000256" key="1">
    <source>
        <dbReference type="ARBA" id="ARBA00004651"/>
    </source>
</evidence>
<evidence type="ECO:0000256" key="3">
    <source>
        <dbReference type="ARBA" id="ARBA00022475"/>
    </source>
</evidence>
<dbReference type="PANTHER" id="PTHR11403">
    <property type="entry name" value="CYTOCHROME C OXIDASE SUBUNIT III"/>
    <property type="match status" value="1"/>
</dbReference>
<evidence type="ECO:0000256" key="5">
    <source>
        <dbReference type="ARBA" id="ARBA00022989"/>
    </source>
</evidence>
<organism evidence="10">
    <name type="scientific">Caldiarchaeum subterraneum</name>
    <dbReference type="NCBI Taxonomy" id="311458"/>
    <lineage>
        <taxon>Archaea</taxon>
        <taxon>Nitrososphaerota</taxon>
        <taxon>Candidatus Caldarchaeales</taxon>
        <taxon>Candidatus Caldarchaeaceae</taxon>
        <taxon>Candidatus Caldarchaeum</taxon>
    </lineage>
</organism>
<feature type="transmembrane region" description="Helical" evidence="8">
    <location>
        <begin position="248"/>
        <end position="271"/>
    </location>
</feature>
<feature type="transmembrane region" description="Helical" evidence="8">
    <location>
        <begin position="12"/>
        <end position="32"/>
    </location>
</feature>
<evidence type="ECO:0000259" key="9">
    <source>
        <dbReference type="PROSITE" id="PS50253"/>
    </source>
</evidence>
<dbReference type="GO" id="GO:0005886">
    <property type="term" value="C:plasma membrane"/>
    <property type="evidence" value="ECO:0007669"/>
    <property type="project" value="UniProtKB-SubCell"/>
</dbReference>
<dbReference type="AlphaFoldDB" id="A0A7C5QM43"/>
<feature type="domain" description="Heme-copper oxidase subunit III family profile" evidence="9">
    <location>
        <begin position="1"/>
        <end position="269"/>
    </location>
</feature>
<feature type="transmembrane region" description="Helical" evidence="8">
    <location>
        <begin position="199"/>
        <end position="227"/>
    </location>
</feature>
<keyword evidence="4 7" id="KW-0812">Transmembrane</keyword>
<keyword evidence="5 8" id="KW-1133">Transmembrane helix</keyword>
<dbReference type="InterPro" id="IPR000298">
    <property type="entry name" value="Cyt_c_oxidase-like_su3"/>
</dbReference>
<dbReference type="PROSITE" id="PS50253">
    <property type="entry name" value="COX3"/>
    <property type="match status" value="1"/>
</dbReference>
<evidence type="ECO:0000256" key="7">
    <source>
        <dbReference type="RuleBase" id="RU003376"/>
    </source>
</evidence>
<dbReference type="InterPro" id="IPR013833">
    <property type="entry name" value="Cyt_c_oxidase_su3_a-hlx"/>
</dbReference>
<sequence>MESEHEEHEGSIWPAVIGINVLVLVAGVVLFLKGISVSLGLGLIAVFIISLVVFVSREVRNWPHVIAMFFARLKGTAIPAEPEKVSGVGVPTAIFLFTEVALFGAGFGSYFTIRASFPVWPPPGAPHLDDLIPRLQTFMLLFSSLAIEYAIYSVKRDRIGAVLGGVVATALFGTGFLALKLGLEWPHLIYELGFTPDTGIYASLFYILLGAHGAHVFGGVVALLVVAWRAKLGQFNSQSYGLLEGVSIYWHFVHLVWLLLFAFIYEGALLWSHH</sequence>
<gene>
    <name evidence="10" type="ORF">ENM11_00350</name>
</gene>
<evidence type="ECO:0000256" key="4">
    <source>
        <dbReference type="ARBA" id="ARBA00022692"/>
    </source>
</evidence>
<dbReference type="EMBL" id="DRWN01000005">
    <property type="protein sequence ID" value="HHK67595.1"/>
    <property type="molecule type" value="Genomic_DNA"/>
</dbReference>
<dbReference type="CDD" id="cd00386">
    <property type="entry name" value="Heme_Cu_Oxidase_III_like"/>
    <property type="match status" value="1"/>
</dbReference>
<feature type="transmembrane region" description="Helical" evidence="8">
    <location>
        <begin position="92"/>
        <end position="111"/>
    </location>
</feature>
<dbReference type="SUPFAM" id="SSF81452">
    <property type="entry name" value="Cytochrome c oxidase subunit III-like"/>
    <property type="match status" value="1"/>
</dbReference>
<comment type="caution">
    <text evidence="10">The sequence shown here is derived from an EMBL/GenBank/DDBJ whole genome shotgun (WGS) entry which is preliminary data.</text>
</comment>
<name>A0A7C5QM43_CALS0</name>
<dbReference type="InterPro" id="IPR035973">
    <property type="entry name" value="Cyt_c_oxidase_su3-like_sf"/>
</dbReference>